<dbReference type="EMBL" id="KE504128">
    <property type="protein sequence ID" value="EPT04114.1"/>
    <property type="molecule type" value="Genomic_DNA"/>
</dbReference>
<dbReference type="Gene3D" id="3.40.50.620">
    <property type="entry name" value="HUPs"/>
    <property type="match status" value="1"/>
</dbReference>
<dbReference type="AlphaFoldDB" id="S8ELB5"/>
<evidence type="ECO:0000313" key="9">
    <source>
        <dbReference type="Proteomes" id="UP000015241"/>
    </source>
</evidence>
<evidence type="ECO:0000256" key="6">
    <source>
        <dbReference type="ARBA" id="ARBA00048539"/>
    </source>
</evidence>
<evidence type="ECO:0000259" key="7">
    <source>
        <dbReference type="Pfam" id="PF01171"/>
    </source>
</evidence>
<dbReference type="InterPro" id="IPR014729">
    <property type="entry name" value="Rossmann-like_a/b/a_fold"/>
</dbReference>
<proteinExistence type="inferred from homology"/>
<dbReference type="HOGENOM" id="CLU_035256_0_0_1"/>
<dbReference type="Proteomes" id="UP000015241">
    <property type="component" value="Unassembled WGS sequence"/>
</dbReference>
<dbReference type="Pfam" id="PF01171">
    <property type="entry name" value="ATP_bind_3"/>
    <property type="match status" value="1"/>
</dbReference>
<dbReference type="InterPro" id="IPR012795">
    <property type="entry name" value="tRNA_Ile_lys_synt_N"/>
</dbReference>
<accession>S8ELB5</accession>
<dbReference type="PANTHER" id="PTHR43033:SF1">
    <property type="entry name" value="TRNA(ILE)-LYSIDINE SYNTHASE-RELATED"/>
    <property type="match status" value="1"/>
</dbReference>
<dbReference type="GO" id="GO:0032267">
    <property type="term" value="F:tRNA(Ile)-lysidine synthase activity"/>
    <property type="evidence" value="ECO:0007669"/>
    <property type="project" value="UniProtKB-EC"/>
</dbReference>
<protein>
    <recommendedName>
        <fullName evidence="1">tRNA(Ile)-lysidine synthetase</fullName>
        <ecNumber evidence="1">6.3.4.19</ecNumber>
    </recommendedName>
</protein>
<dbReference type="SUPFAM" id="SSF52402">
    <property type="entry name" value="Adenine nucleotide alpha hydrolases-like"/>
    <property type="match status" value="1"/>
</dbReference>
<dbReference type="EC" id="6.3.4.19" evidence="1"/>
<dbReference type="STRING" id="743788.S8ELB5"/>
<comment type="catalytic activity">
    <reaction evidence="6">
        <text>cytidine(34) in tRNA(Ile2) + L-lysine + ATP = lysidine(34) in tRNA(Ile2) + AMP + diphosphate + H(+)</text>
        <dbReference type="Rhea" id="RHEA:43744"/>
        <dbReference type="Rhea" id="RHEA-COMP:10625"/>
        <dbReference type="Rhea" id="RHEA-COMP:10670"/>
        <dbReference type="ChEBI" id="CHEBI:15378"/>
        <dbReference type="ChEBI" id="CHEBI:30616"/>
        <dbReference type="ChEBI" id="CHEBI:32551"/>
        <dbReference type="ChEBI" id="CHEBI:33019"/>
        <dbReference type="ChEBI" id="CHEBI:82748"/>
        <dbReference type="ChEBI" id="CHEBI:83665"/>
        <dbReference type="ChEBI" id="CHEBI:456215"/>
        <dbReference type="EC" id="6.3.4.19"/>
    </reaction>
</comment>
<dbReference type="CDD" id="cd01992">
    <property type="entry name" value="TilS_N"/>
    <property type="match status" value="1"/>
</dbReference>
<keyword evidence="5" id="KW-0067">ATP-binding</keyword>
<organism evidence="8 9">
    <name type="scientific">Fomitopsis schrenkii</name>
    <name type="common">Brown rot fungus</name>
    <dbReference type="NCBI Taxonomy" id="2126942"/>
    <lineage>
        <taxon>Eukaryota</taxon>
        <taxon>Fungi</taxon>
        <taxon>Dikarya</taxon>
        <taxon>Basidiomycota</taxon>
        <taxon>Agaricomycotina</taxon>
        <taxon>Agaricomycetes</taxon>
        <taxon>Polyporales</taxon>
        <taxon>Fomitopsis</taxon>
    </lineage>
</organism>
<dbReference type="GO" id="GO:0008033">
    <property type="term" value="P:tRNA processing"/>
    <property type="evidence" value="ECO:0007669"/>
    <property type="project" value="UniProtKB-KW"/>
</dbReference>
<evidence type="ECO:0000256" key="3">
    <source>
        <dbReference type="ARBA" id="ARBA00022694"/>
    </source>
</evidence>
<keyword evidence="2" id="KW-0436">Ligase</keyword>
<feature type="domain" description="tRNA(Ile)-lysidine/2-thiocytidine synthase N-terminal" evidence="7">
    <location>
        <begin position="14"/>
        <end position="222"/>
    </location>
</feature>
<gene>
    <name evidence="8" type="ORF">FOMPIDRAFT_1058416</name>
</gene>
<evidence type="ECO:0000256" key="5">
    <source>
        <dbReference type="ARBA" id="ARBA00022840"/>
    </source>
</evidence>
<dbReference type="NCBIfam" id="TIGR02432">
    <property type="entry name" value="lysidine_TilS_N"/>
    <property type="match status" value="1"/>
</dbReference>
<dbReference type="GO" id="GO:0005524">
    <property type="term" value="F:ATP binding"/>
    <property type="evidence" value="ECO:0007669"/>
    <property type="project" value="UniProtKB-KW"/>
</dbReference>
<evidence type="ECO:0000256" key="4">
    <source>
        <dbReference type="ARBA" id="ARBA00022741"/>
    </source>
</evidence>
<evidence type="ECO:0000256" key="2">
    <source>
        <dbReference type="ARBA" id="ARBA00022598"/>
    </source>
</evidence>
<evidence type="ECO:0000256" key="1">
    <source>
        <dbReference type="ARBA" id="ARBA00013267"/>
    </source>
</evidence>
<dbReference type="OrthoDB" id="434144at2759"/>
<dbReference type="InParanoid" id="S8ELB5"/>
<keyword evidence="3" id="KW-0819">tRNA processing</keyword>
<dbReference type="eggNOG" id="ENOG502QQNE">
    <property type="taxonomic scope" value="Eukaryota"/>
</dbReference>
<dbReference type="InterPro" id="IPR011063">
    <property type="entry name" value="TilS/TtcA_N"/>
</dbReference>
<evidence type="ECO:0000313" key="8">
    <source>
        <dbReference type="EMBL" id="EPT04114.1"/>
    </source>
</evidence>
<name>S8ELB5_FOMSC</name>
<keyword evidence="9" id="KW-1185">Reference proteome</keyword>
<dbReference type="HAMAP" id="MF_01161">
    <property type="entry name" value="tRNA_Ile_lys_synt"/>
    <property type="match status" value="1"/>
</dbReference>
<dbReference type="PANTHER" id="PTHR43033">
    <property type="entry name" value="TRNA(ILE)-LYSIDINE SYNTHASE-RELATED"/>
    <property type="match status" value="1"/>
</dbReference>
<reference evidence="8 9" key="1">
    <citation type="journal article" date="2012" name="Science">
        <title>The Paleozoic origin of enzymatic lignin decomposition reconstructed from 31 fungal genomes.</title>
        <authorList>
            <person name="Floudas D."/>
            <person name="Binder M."/>
            <person name="Riley R."/>
            <person name="Barry K."/>
            <person name="Blanchette R.A."/>
            <person name="Henrissat B."/>
            <person name="Martinez A.T."/>
            <person name="Otillar R."/>
            <person name="Spatafora J.W."/>
            <person name="Yadav J.S."/>
            <person name="Aerts A."/>
            <person name="Benoit I."/>
            <person name="Boyd A."/>
            <person name="Carlson A."/>
            <person name="Copeland A."/>
            <person name="Coutinho P.M."/>
            <person name="de Vries R.P."/>
            <person name="Ferreira P."/>
            <person name="Findley K."/>
            <person name="Foster B."/>
            <person name="Gaskell J."/>
            <person name="Glotzer D."/>
            <person name="Gorecki P."/>
            <person name="Heitman J."/>
            <person name="Hesse C."/>
            <person name="Hori C."/>
            <person name="Igarashi K."/>
            <person name="Jurgens J.A."/>
            <person name="Kallen N."/>
            <person name="Kersten P."/>
            <person name="Kohler A."/>
            <person name="Kuees U."/>
            <person name="Kumar T.K.A."/>
            <person name="Kuo A."/>
            <person name="LaButti K."/>
            <person name="Larrondo L.F."/>
            <person name="Lindquist E."/>
            <person name="Ling A."/>
            <person name="Lombard V."/>
            <person name="Lucas S."/>
            <person name="Lundell T."/>
            <person name="Martin R."/>
            <person name="McLaughlin D.J."/>
            <person name="Morgenstern I."/>
            <person name="Morin E."/>
            <person name="Murat C."/>
            <person name="Nagy L.G."/>
            <person name="Nolan M."/>
            <person name="Ohm R.A."/>
            <person name="Patyshakuliyeva A."/>
            <person name="Rokas A."/>
            <person name="Ruiz-Duenas F.J."/>
            <person name="Sabat G."/>
            <person name="Salamov A."/>
            <person name="Samejima M."/>
            <person name="Schmutz J."/>
            <person name="Slot J.C."/>
            <person name="St John F."/>
            <person name="Stenlid J."/>
            <person name="Sun H."/>
            <person name="Sun S."/>
            <person name="Syed K."/>
            <person name="Tsang A."/>
            <person name="Wiebenga A."/>
            <person name="Young D."/>
            <person name="Pisabarro A."/>
            <person name="Eastwood D.C."/>
            <person name="Martin F."/>
            <person name="Cullen D."/>
            <person name="Grigoriev I.V."/>
            <person name="Hibbett D.S."/>
        </authorList>
    </citation>
    <scope>NUCLEOTIDE SEQUENCE</scope>
    <source>
        <strain evidence="9">FP-58527</strain>
    </source>
</reference>
<sequence>MYASRRVASNDWAAVANSGGPDSTCLLWHLSSLIKKDGPTGLPRRVVSLHINHKLQKASDDMAALAEQSARALGVEHRVFTVPWSRPPYPAFPESASTELHARRARMRALFDQMSEEGAAAIAFGHHADDQVETVMMRYISGSRVLGLRGMLPVRRWGMGNSEGDGALDFYGETGMSRWVVRPFLSVPKARLLSTCERHGLEYAVDKTNFNPSLTSRNAIRHMLGTYTKLISESPISVGMDTAQLASGLDEPRSVDSLREIVRQLGQRVDIINGQVSSLLTRVLLPTLPSTVTLSSPWLKGIPAYTLEGLVSRVLRYVSSHPWGSTRAQAKGSRSTYTNTVAKLTEVVLPRRTFASGAAVMFIPGAVVREGAFRQSEPSEVNRRAWRAQKAPPYARDRLHTDKISDSLVVDLTPRLLEWREGEPYPTVLYDNRFLVEFVMSQVPQTVLATLKRGPGAHLTEFLSYWRSES</sequence>
<dbReference type="InterPro" id="IPR012094">
    <property type="entry name" value="tRNA_Ile_lys_synt"/>
</dbReference>
<keyword evidence="4" id="KW-0547">Nucleotide-binding</keyword>